<dbReference type="OrthoDB" id="2634326at2759"/>
<keyword evidence="2" id="KW-1185">Reference proteome</keyword>
<feature type="non-terminal residue" evidence="1">
    <location>
        <position position="199"/>
    </location>
</feature>
<proteinExistence type="predicted"/>
<evidence type="ECO:0000313" key="1">
    <source>
        <dbReference type="EMBL" id="KAF9060983.1"/>
    </source>
</evidence>
<accession>A0A9P5PBU1</accession>
<evidence type="ECO:0000313" key="2">
    <source>
        <dbReference type="Proteomes" id="UP000772434"/>
    </source>
</evidence>
<protein>
    <submittedName>
        <fullName evidence="1">Uncharacterized protein</fullName>
    </submittedName>
</protein>
<dbReference type="EMBL" id="JADNRY010000219">
    <property type="protein sequence ID" value="KAF9060983.1"/>
    <property type="molecule type" value="Genomic_DNA"/>
</dbReference>
<gene>
    <name evidence="1" type="ORF">BDP27DRAFT_1200381</name>
</gene>
<reference evidence="1" key="1">
    <citation type="submission" date="2020-11" db="EMBL/GenBank/DDBJ databases">
        <authorList>
            <consortium name="DOE Joint Genome Institute"/>
            <person name="Ahrendt S."/>
            <person name="Riley R."/>
            <person name="Andreopoulos W."/>
            <person name="Labutti K."/>
            <person name="Pangilinan J."/>
            <person name="Ruiz-Duenas F.J."/>
            <person name="Barrasa J.M."/>
            <person name="Sanchez-Garcia M."/>
            <person name="Camarero S."/>
            <person name="Miyauchi S."/>
            <person name="Serrano A."/>
            <person name="Linde D."/>
            <person name="Babiker R."/>
            <person name="Drula E."/>
            <person name="Ayuso-Fernandez I."/>
            <person name="Pacheco R."/>
            <person name="Padilla G."/>
            <person name="Ferreira P."/>
            <person name="Barriuso J."/>
            <person name="Kellner H."/>
            <person name="Castanera R."/>
            <person name="Alfaro M."/>
            <person name="Ramirez L."/>
            <person name="Pisabarro A.G."/>
            <person name="Kuo A."/>
            <person name="Tritt A."/>
            <person name="Lipzen A."/>
            <person name="He G."/>
            <person name="Yan M."/>
            <person name="Ng V."/>
            <person name="Cullen D."/>
            <person name="Martin F."/>
            <person name="Rosso M.-N."/>
            <person name="Henrissat B."/>
            <person name="Hibbett D."/>
            <person name="Martinez A.T."/>
            <person name="Grigoriev I.V."/>
        </authorList>
    </citation>
    <scope>NUCLEOTIDE SEQUENCE</scope>
    <source>
        <strain evidence="1">AH 40177</strain>
    </source>
</reference>
<comment type="caution">
    <text evidence="1">The sequence shown here is derived from an EMBL/GenBank/DDBJ whole genome shotgun (WGS) entry which is preliminary data.</text>
</comment>
<dbReference type="AlphaFoldDB" id="A0A9P5PBU1"/>
<dbReference type="Proteomes" id="UP000772434">
    <property type="component" value="Unassembled WGS sequence"/>
</dbReference>
<organism evidence="1 2">
    <name type="scientific">Rhodocollybia butyracea</name>
    <dbReference type="NCBI Taxonomy" id="206335"/>
    <lineage>
        <taxon>Eukaryota</taxon>
        <taxon>Fungi</taxon>
        <taxon>Dikarya</taxon>
        <taxon>Basidiomycota</taxon>
        <taxon>Agaricomycotina</taxon>
        <taxon>Agaricomycetes</taxon>
        <taxon>Agaricomycetidae</taxon>
        <taxon>Agaricales</taxon>
        <taxon>Marasmiineae</taxon>
        <taxon>Omphalotaceae</taxon>
        <taxon>Rhodocollybia</taxon>
    </lineage>
</organism>
<name>A0A9P5PBU1_9AGAR</name>
<sequence>MPLSVPIWENALNLLSGCNQTLSKSSEIASGYHLPPPCFFLTPQDVKTRSNLFHGWLRMRDLVLYLLASPTCDSLCFSCDEWRVLLDTAAGFWSPNTSEQETKRGNQRLQVMAAIEKSLQRSSISLKLEAIAPQVTDFKEQNLLQSKPPEATICHHILWEVNELNFRQELISLDCQLDTSHRSSVDRRDVLDACWAGYA</sequence>